<dbReference type="OrthoDB" id="160405at2759"/>
<comment type="caution">
    <text evidence="7">The sequence shown here is derived from an EMBL/GenBank/DDBJ whole genome shotgun (WGS) entry which is preliminary data.</text>
</comment>
<keyword evidence="1 6" id="KW-0812">Transmembrane</keyword>
<evidence type="ECO:0008006" key="9">
    <source>
        <dbReference type="Google" id="ProtNLM"/>
    </source>
</evidence>
<evidence type="ECO:0000256" key="1">
    <source>
        <dbReference type="ARBA" id="ARBA00022692"/>
    </source>
</evidence>
<keyword evidence="2" id="KW-0256">Endoplasmic reticulum</keyword>
<proteinExistence type="predicted"/>
<dbReference type="GO" id="GO:0031410">
    <property type="term" value="C:cytoplasmic vesicle"/>
    <property type="evidence" value="ECO:0007669"/>
    <property type="project" value="UniProtKB-KW"/>
</dbReference>
<evidence type="ECO:0000256" key="6">
    <source>
        <dbReference type="SAM" id="Phobius"/>
    </source>
</evidence>
<organism evidence="7 8">
    <name type="scientific">Polypedilum vanderplanki</name>
    <name type="common">Sleeping chironomid midge</name>
    <dbReference type="NCBI Taxonomy" id="319348"/>
    <lineage>
        <taxon>Eukaryota</taxon>
        <taxon>Metazoa</taxon>
        <taxon>Ecdysozoa</taxon>
        <taxon>Arthropoda</taxon>
        <taxon>Hexapoda</taxon>
        <taxon>Insecta</taxon>
        <taxon>Pterygota</taxon>
        <taxon>Neoptera</taxon>
        <taxon>Endopterygota</taxon>
        <taxon>Diptera</taxon>
        <taxon>Nematocera</taxon>
        <taxon>Chironomoidea</taxon>
        <taxon>Chironomidae</taxon>
        <taxon>Chironominae</taxon>
        <taxon>Polypedilum</taxon>
        <taxon>Polypedilum</taxon>
    </lineage>
</organism>
<protein>
    <recommendedName>
        <fullName evidence="9">Vacuolar ATPase assembly integral membrane protein VMA21 homolog</fullName>
    </recommendedName>
</protein>
<dbReference type="InterPro" id="IPR019013">
    <property type="entry name" value="Vma21"/>
</dbReference>
<keyword evidence="3 6" id="KW-1133">Transmembrane helix</keyword>
<dbReference type="Pfam" id="PF09446">
    <property type="entry name" value="VMA21"/>
    <property type="match status" value="1"/>
</dbReference>
<dbReference type="GO" id="GO:0070072">
    <property type="term" value="P:vacuolar proton-transporting V-type ATPase complex assembly"/>
    <property type="evidence" value="ECO:0007669"/>
    <property type="project" value="InterPro"/>
</dbReference>
<accession>A0A9J6CKA1</accession>
<evidence type="ECO:0000256" key="4">
    <source>
        <dbReference type="ARBA" id="ARBA00023136"/>
    </source>
</evidence>
<keyword evidence="5" id="KW-0968">Cytoplasmic vesicle</keyword>
<dbReference type="EMBL" id="JADBJN010000001">
    <property type="protein sequence ID" value="KAG5682352.1"/>
    <property type="molecule type" value="Genomic_DNA"/>
</dbReference>
<evidence type="ECO:0000256" key="5">
    <source>
        <dbReference type="ARBA" id="ARBA00023329"/>
    </source>
</evidence>
<keyword evidence="4 6" id="KW-0472">Membrane</keyword>
<evidence type="ECO:0000256" key="3">
    <source>
        <dbReference type="ARBA" id="ARBA00022989"/>
    </source>
</evidence>
<dbReference type="AlphaFoldDB" id="A0A9J6CKA1"/>
<evidence type="ECO:0000313" key="7">
    <source>
        <dbReference type="EMBL" id="KAG5682352.1"/>
    </source>
</evidence>
<reference evidence="7" key="1">
    <citation type="submission" date="2021-03" db="EMBL/GenBank/DDBJ databases">
        <title>Chromosome level genome of the anhydrobiotic midge Polypedilum vanderplanki.</title>
        <authorList>
            <person name="Yoshida Y."/>
            <person name="Kikawada T."/>
            <person name="Gusev O."/>
        </authorList>
    </citation>
    <scope>NUCLEOTIDE SEQUENCE</scope>
    <source>
        <strain evidence="7">NIAS01</strain>
        <tissue evidence="7">Whole body or cell culture</tissue>
    </source>
</reference>
<feature type="transmembrane region" description="Helical" evidence="6">
    <location>
        <begin position="24"/>
        <end position="45"/>
    </location>
</feature>
<evidence type="ECO:0000313" key="8">
    <source>
        <dbReference type="Proteomes" id="UP001107558"/>
    </source>
</evidence>
<evidence type="ECO:0000256" key="2">
    <source>
        <dbReference type="ARBA" id="ARBA00022824"/>
    </source>
</evidence>
<dbReference type="Proteomes" id="UP001107558">
    <property type="component" value="Chromosome 1"/>
</dbReference>
<sequence>MSKQKKNNKSLLNEESKTRNKTDFSVFLTVFFYCILIILLPVLSFFGSKYVFETFFDFSNVLNNIYAAVVAVINLHIALGLYLYKAYSQPDPKQSVIFKQD</sequence>
<feature type="transmembrane region" description="Helical" evidence="6">
    <location>
        <begin position="65"/>
        <end position="84"/>
    </location>
</feature>
<gene>
    <name evidence="7" type="ORF">PVAND_011709</name>
</gene>
<name>A0A9J6CKA1_POLVA</name>
<keyword evidence="8" id="KW-1185">Reference proteome</keyword>